<dbReference type="RefSeq" id="WP_066857007.1">
    <property type="nucleotide sequence ID" value="NZ_JXMS01000026.1"/>
</dbReference>
<gene>
    <name evidence="2" type="ORF">SP90_12985</name>
</gene>
<evidence type="ECO:0000313" key="3">
    <source>
        <dbReference type="Proteomes" id="UP000091979"/>
    </source>
</evidence>
<evidence type="ECO:0000313" key="2">
    <source>
        <dbReference type="EMBL" id="OBQ46323.1"/>
    </source>
</evidence>
<proteinExistence type="predicted"/>
<dbReference type="Proteomes" id="UP000091979">
    <property type="component" value="Unassembled WGS sequence"/>
</dbReference>
<dbReference type="OrthoDB" id="5452822at2"/>
<name>A0A1B7XAB5_9BACT</name>
<feature type="region of interest" description="Disordered" evidence="1">
    <location>
        <begin position="1"/>
        <end position="33"/>
    </location>
</feature>
<accession>A0A1B7XAB5</accession>
<dbReference type="STRING" id="1560234.SP90_12985"/>
<keyword evidence="3" id="KW-1185">Reference proteome</keyword>
<organism evidence="2 3">
    <name type="scientific">Halodesulfovibrio spirochaetisodalis</name>
    <dbReference type="NCBI Taxonomy" id="1560234"/>
    <lineage>
        <taxon>Bacteria</taxon>
        <taxon>Pseudomonadati</taxon>
        <taxon>Thermodesulfobacteriota</taxon>
        <taxon>Desulfovibrionia</taxon>
        <taxon>Desulfovibrionales</taxon>
        <taxon>Desulfovibrionaceae</taxon>
        <taxon>Halodesulfovibrio</taxon>
    </lineage>
</organism>
<comment type="caution">
    <text evidence="2">The sequence shown here is derived from an EMBL/GenBank/DDBJ whole genome shotgun (WGS) entry which is preliminary data.</text>
</comment>
<dbReference type="PATRIC" id="fig|1560234.3.peg.1708"/>
<sequence>MPSSIQAMTTEEFMRKEVFKSHDSSGSDTRTRRNNLQTQYWKVIPNEGACEKCQAMGQGVHWEKPERPHPNCKCEMVEGSILVGRFGKIDGWRDTASEQFTAGQSINVFIRSLGPMAGGAHIWVDGSQHTQTGHMLPNSSRTYHFTKFGELPLTWQVDIMTDGVDNCTFTYNITN</sequence>
<reference evidence="2 3" key="1">
    <citation type="submission" date="2015-01" db="EMBL/GenBank/DDBJ databases">
        <title>Desulfovibrio sp. JC271 draft genome sequence.</title>
        <authorList>
            <person name="Shivani Y."/>
            <person name="Subhash Y."/>
            <person name="Sasikala C."/>
            <person name="Ramana C.V."/>
        </authorList>
    </citation>
    <scope>NUCLEOTIDE SEQUENCE [LARGE SCALE GENOMIC DNA]</scope>
    <source>
        <strain evidence="2 3">JC271</strain>
    </source>
</reference>
<dbReference type="EMBL" id="JXMS01000026">
    <property type="protein sequence ID" value="OBQ46323.1"/>
    <property type="molecule type" value="Genomic_DNA"/>
</dbReference>
<feature type="compositionally biased region" description="Basic and acidic residues" evidence="1">
    <location>
        <begin position="12"/>
        <end position="31"/>
    </location>
</feature>
<protein>
    <submittedName>
        <fullName evidence="2">Uncharacterized protein</fullName>
    </submittedName>
</protein>
<dbReference type="AlphaFoldDB" id="A0A1B7XAB5"/>
<evidence type="ECO:0000256" key="1">
    <source>
        <dbReference type="SAM" id="MobiDB-lite"/>
    </source>
</evidence>